<reference evidence="1" key="1">
    <citation type="thesis" date="2020" institute="ProQuest LLC" country="789 East Eisenhower Parkway, Ann Arbor, MI, USA">
        <title>Comparative Genomics and Chromosome Evolution.</title>
        <authorList>
            <person name="Mudd A.B."/>
        </authorList>
    </citation>
    <scope>NUCLEOTIDE SEQUENCE</scope>
    <source>
        <strain evidence="1">237g6f4</strain>
        <tissue evidence="1">Blood</tissue>
    </source>
</reference>
<dbReference type="Proteomes" id="UP000824782">
    <property type="component" value="Unassembled WGS sequence"/>
</dbReference>
<organism evidence="1 2">
    <name type="scientific">Engystomops pustulosus</name>
    <name type="common">Tungara frog</name>
    <name type="synonym">Physalaemus pustulosus</name>
    <dbReference type="NCBI Taxonomy" id="76066"/>
    <lineage>
        <taxon>Eukaryota</taxon>
        <taxon>Metazoa</taxon>
        <taxon>Chordata</taxon>
        <taxon>Craniata</taxon>
        <taxon>Vertebrata</taxon>
        <taxon>Euteleostomi</taxon>
        <taxon>Amphibia</taxon>
        <taxon>Batrachia</taxon>
        <taxon>Anura</taxon>
        <taxon>Neobatrachia</taxon>
        <taxon>Hyloidea</taxon>
        <taxon>Leptodactylidae</taxon>
        <taxon>Leiuperinae</taxon>
        <taxon>Engystomops</taxon>
    </lineage>
</organism>
<keyword evidence="2" id="KW-1185">Reference proteome</keyword>
<dbReference type="AlphaFoldDB" id="A0AAV7BIB1"/>
<evidence type="ECO:0000313" key="2">
    <source>
        <dbReference type="Proteomes" id="UP000824782"/>
    </source>
</evidence>
<proteinExistence type="predicted"/>
<gene>
    <name evidence="1" type="ORF">GDO81_011920</name>
</gene>
<dbReference type="EMBL" id="WNYA01000005">
    <property type="protein sequence ID" value="KAG8572122.1"/>
    <property type="molecule type" value="Genomic_DNA"/>
</dbReference>
<sequence>MRSLSNASIALNSDSSIQTGLAENTNRICGRSVILIRLILSALDNSNLSQQCILSLIVFKRGSRLISTNRSNYFAICIPRYLKLFSHMVTCCSSSPSLTPGSKGSNCDFAQFI</sequence>
<evidence type="ECO:0000313" key="1">
    <source>
        <dbReference type="EMBL" id="KAG8572122.1"/>
    </source>
</evidence>
<protein>
    <submittedName>
        <fullName evidence="1">Uncharacterized protein</fullName>
    </submittedName>
</protein>
<accession>A0AAV7BIB1</accession>
<comment type="caution">
    <text evidence="1">The sequence shown here is derived from an EMBL/GenBank/DDBJ whole genome shotgun (WGS) entry which is preliminary data.</text>
</comment>
<name>A0AAV7BIB1_ENGPU</name>